<dbReference type="PANTHER" id="PTHR35149:SF1">
    <property type="entry name" value="DUF5655 DOMAIN-CONTAINING PROTEIN"/>
    <property type="match status" value="1"/>
</dbReference>
<gene>
    <name evidence="4" type="ORF">F934_00407</name>
</gene>
<feature type="coiled-coil region" evidence="1">
    <location>
        <begin position="608"/>
        <end position="635"/>
    </location>
</feature>
<proteinExistence type="predicted"/>
<accession>N9EDA9</accession>
<dbReference type="EMBL" id="APQK01000002">
    <property type="protein sequence ID" value="ENW08232.1"/>
    <property type="molecule type" value="Genomic_DNA"/>
</dbReference>
<evidence type="ECO:0000313" key="4">
    <source>
        <dbReference type="EMBL" id="ENW08232.1"/>
    </source>
</evidence>
<feature type="coiled-coil region" evidence="1">
    <location>
        <begin position="383"/>
        <end position="414"/>
    </location>
</feature>
<evidence type="ECO:0008006" key="6">
    <source>
        <dbReference type="Google" id="ProtNLM"/>
    </source>
</evidence>
<feature type="domain" description="GmrSD restriction endonucleases N-terminal" evidence="2">
    <location>
        <begin position="28"/>
        <end position="232"/>
    </location>
</feature>
<dbReference type="PANTHER" id="PTHR35149">
    <property type="entry name" value="SLL5132 PROTEIN"/>
    <property type="match status" value="1"/>
</dbReference>
<organism evidence="4 5">
    <name type="scientific">Acinetobacter beijerinckii ANC 3835</name>
    <dbReference type="NCBI Taxonomy" id="1217649"/>
    <lineage>
        <taxon>Bacteria</taxon>
        <taxon>Pseudomonadati</taxon>
        <taxon>Pseudomonadota</taxon>
        <taxon>Gammaproteobacteria</taxon>
        <taxon>Moraxellales</taxon>
        <taxon>Moraxellaceae</taxon>
        <taxon>Acinetobacter</taxon>
    </lineage>
</organism>
<evidence type="ECO:0000256" key="1">
    <source>
        <dbReference type="SAM" id="Coils"/>
    </source>
</evidence>
<name>N9EDA9_9GAMM</name>
<dbReference type="Pfam" id="PF03235">
    <property type="entry name" value="GmrSD_N"/>
    <property type="match status" value="1"/>
</dbReference>
<feature type="domain" description="GmrSD restriction endonucleases C-terminal" evidence="3">
    <location>
        <begin position="534"/>
        <end position="576"/>
    </location>
</feature>
<dbReference type="InterPro" id="IPR011089">
    <property type="entry name" value="GmrSD_C"/>
</dbReference>
<dbReference type="PATRIC" id="fig|1217649.3.peg.387"/>
<evidence type="ECO:0000259" key="3">
    <source>
        <dbReference type="Pfam" id="PF07510"/>
    </source>
</evidence>
<reference evidence="4 5" key="1">
    <citation type="submission" date="2013-02" db="EMBL/GenBank/DDBJ databases">
        <title>The Genome Sequence of Acinetobacter beijerinckii ANC 3835.</title>
        <authorList>
            <consortium name="The Broad Institute Genome Sequencing Platform"/>
            <consortium name="The Broad Institute Genome Sequencing Center for Infectious Disease"/>
            <person name="Cerqueira G."/>
            <person name="Feldgarden M."/>
            <person name="Courvalin P."/>
            <person name="Perichon B."/>
            <person name="Grillot-Courvalin C."/>
            <person name="Clermont D."/>
            <person name="Rocha E."/>
            <person name="Yoon E.-J."/>
            <person name="Nemec A."/>
            <person name="Walker B."/>
            <person name="Young S.K."/>
            <person name="Zeng Q."/>
            <person name="Gargeya S."/>
            <person name="Fitzgerald M."/>
            <person name="Haas B."/>
            <person name="Abouelleil A."/>
            <person name="Alvarado L."/>
            <person name="Arachchi H.M."/>
            <person name="Berlin A.M."/>
            <person name="Chapman S.B."/>
            <person name="Dewar J."/>
            <person name="Goldberg J."/>
            <person name="Griggs A."/>
            <person name="Gujja S."/>
            <person name="Hansen M."/>
            <person name="Howarth C."/>
            <person name="Imamovic A."/>
            <person name="Larimer J."/>
            <person name="McCowan C."/>
            <person name="Murphy C."/>
            <person name="Neiman D."/>
            <person name="Pearson M."/>
            <person name="Priest M."/>
            <person name="Roberts A."/>
            <person name="Saif S."/>
            <person name="Shea T."/>
            <person name="Sisk P."/>
            <person name="Sykes S."/>
            <person name="Wortman J."/>
            <person name="Nusbaum C."/>
            <person name="Birren B."/>
        </authorList>
    </citation>
    <scope>NUCLEOTIDE SEQUENCE [LARGE SCALE GENOMIC DNA]</scope>
    <source>
        <strain evidence="4 5">ANC 3835</strain>
    </source>
</reference>
<keyword evidence="1" id="KW-0175">Coiled coil</keyword>
<dbReference type="AlphaFoldDB" id="N9EDA9"/>
<protein>
    <recommendedName>
        <fullName evidence="6">DUF262 domain-containing protein</fullName>
    </recommendedName>
</protein>
<dbReference type="HOGENOM" id="CLU_032110_0_0_6"/>
<dbReference type="CDD" id="cd16387">
    <property type="entry name" value="ParB_N_Srx"/>
    <property type="match status" value="1"/>
</dbReference>
<evidence type="ECO:0000259" key="2">
    <source>
        <dbReference type="Pfam" id="PF03235"/>
    </source>
</evidence>
<sequence>MVYKIGECMGAEKMESNTNKLVLKTIHELLGEKFYIPAYQRGYRWTKLQVKELLDDIWEFSQKNGGKPSFYCLQPIVVLKKDDDQWEVVDGQQRLTTLYIILHYLEKKHLRRELKEAYKKSIFSLEYETRKSSKDFLENIDEYEGKKNKDFHHIAEAHEAVQHWFKELDYTDHNKFLATLLAKPNEQHSVQVIWYDLSDECKDNDYAIDVFSRINIGKIPLTNSELVKALFLQSSNFEQEKASLKQIQIATEWDQIEQCLQESSFWSFIYNEDIGAKYDTRIEYIFDLMQKKPLGAEDFFTFHQFNEVFKASNDEDRVLVIDRLWKSVKDYFLTFDEWYRDRELYHLIGFLIACEPSRRESNKSEPRVSKFKTQSEQNNLTKIEFKKYLKEEIKKEIKEEKKEAKGKVVKSLEELTYGDAIIRKVLLLSNIETLLSTKDTDIRFPFDRYKTENWDIEHIRSQTDKKIEGKSRLDWSEDILEYFTNTRNHQNVCLEEYPEDERSIIADLCQVLASENIDSVFFDELYNKVAEKFKESQGERGEDWTNGIGNLALLDATTNRSYKNAMFPIKRKRIIHNDKNGIFIPICTKNVFLKFYSKKLGEVRYWQKSDAEDYLEALKQLLKEYLSDTDQERKA</sequence>
<evidence type="ECO:0000313" key="5">
    <source>
        <dbReference type="Proteomes" id="UP000018417"/>
    </source>
</evidence>
<dbReference type="Pfam" id="PF07510">
    <property type="entry name" value="GmrSD_C"/>
    <property type="match status" value="1"/>
</dbReference>
<dbReference type="InterPro" id="IPR004919">
    <property type="entry name" value="GmrSD_N"/>
</dbReference>
<dbReference type="Proteomes" id="UP000018417">
    <property type="component" value="Unassembled WGS sequence"/>
</dbReference>
<comment type="caution">
    <text evidence="4">The sequence shown here is derived from an EMBL/GenBank/DDBJ whole genome shotgun (WGS) entry which is preliminary data.</text>
</comment>